<dbReference type="EMBL" id="PSYR01000002">
    <property type="protein sequence ID" value="RCN56327.1"/>
    <property type="molecule type" value="Genomic_DNA"/>
</dbReference>
<proteinExistence type="predicted"/>
<protein>
    <recommendedName>
        <fullName evidence="3">BrnA antitoxin family protein</fullName>
    </recommendedName>
</protein>
<evidence type="ECO:0008006" key="3">
    <source>
        <dbReference type="Google" id="ProtNLM"/>
    </source>
</evidence>
<dbReference type="Proteomes" id="UP000253250">
    <property type="component" value="Unassembled WGS sequence"/>
</dbReference>
<gene>
    <name evidence="1" type="ORF">C4900_10845</name>
</gene>
<comment type="caution">
    <text evidence="1">The sequence shown here is derived from an EMBL/GenBank/DDBJ whole genome shotgun (WGS) entry which is preliminary data.</text>
</comment>
<dbReference type="OrthoDB" id="9796641at2"/>
<organism evidence="1 2">
    <name type="scientific">Acidiferrobacter thiooxydans</name>
    <dbReference type="NCBI Taxonomy" id="163359"/>
    <lineage>
        <taxon>Bacteria</taxon>
        <taxon>Pseudomonadati</taxon>
        <taxon>Pseudomonadota</taxon>
        <taxon>Gammaproteobacteria</taxon>
        <taxon>Acidiferrobacterales</taxon>
        <taxon>Acidiferrobacteraceae</taxon>
        <taxon>Acidiferrobacter</taxon>
    </lineage>
</organism>
<dbReference type="RefSeq" id="WP_114283081.1">
    <property type="nucleotide sequence ID" value="NZ_PSYR01000002.1"/>
</dbReference>
<sequence>MKFATNKYWAAHRPQRRKGRVIIRLSREVAARFRAAGPGWQARLDVAFQKWHDTRELS</sequence>
<dbReference type="InterPro" id="IPR025528">
    <property type="entry name" value="BrnA_antitoxin"/>
</dbReference>
<keyword evidence="2" id="KW-1185">Reference proteome</keyword>
<accession>A0A368HH03</accession>
<evidence type="ECO:0000313" key="1">
    <source>
        <dbReference type="EMBL" id="RCN56327.1"/>
    </source>
</evidence>
<evidence type="ECO:0000313" key="2">
    <source>
        <dbReference type="Proteomes" id="UP000253250"/>
    </source>
</evidence>
<dbReference type="Pfam" id="PF14384">
    <property type="entry name" value="BrnA_antitoxin"/>
    <property type="match status" value="1"/>
</dbReference>
<name>A0A368HH03_9GAMM</name>
<reference evidence="1 2" key="1">
    <citation type="submission" date="2018-02" db="EMBL/GenBank/DDBJ databases">
        <title>Insights into the biology of acidophilic members of the Acidiferrobacteraceae family derived from comparative genomic analyses.</title>
        <authorList>
            <person name="Issotta F."/>
            <person name="Thyssen C."/>
            <person name="Mena C."/>
            <person name="Moya A."/>
            <person name="Bellenberg S."/>
            <person name="Sproer C."/>
            <person name="Covarrubias P.C."/>
            <person name="Sand W."/>
            <person name="Quatrini R."/>
            <person name="Vera M."/>
        </authorList>
    </citation>
    <scope>NUCLEOTIDE SEQUENCE [LARGE SCALE GENOMIC DNA]</scope>
    <source>
        <strain evidence="2">m-1</strain>
    </source>
</reference>
<dbReference type="AlphaFoldDB" id="A0A368HH03"/>